<dbReference type="Gene3D" id="2.40.420.20">
    <property type="match status" value="1"/>
</dbReference>
<organism evidence="7 8">
    <name type="scientific">Roseateles aquatilis</name>
    <dbReference type="NCBI Taxonomy" id="431061"/>
    <lineage>
        <taxon>Bacteria</taxon>
        <taxon>Pseudomonadati</taxon>
        <taxon>Pseudomonadota</taxon>
        <taxon>Betaproteobacteria</taxon>
        <taxon>Burkholderiales</taxon>
        <taxon>Sphaerotilaceae</taxon>
        <taxon>Roseateles</taxon>
    </lineage>
</organism>
<feature type="domain" description="CzcB-like barrel-sandwich hybrid" evidence="5">
    <location>
        <begin position="92"/>
        <end position="233"/>
    </location>
</feature>
<keyword evidence="2" id="KW-0813">Transport</keyword>
<accession>A0A246IW66</accession>
<dbReference type="Pfam" id="PF25973">
    <property type="entry name" value="BSH_CzcB"/>
    <property type="match status" value="1"/>
</dbReference>
<keyword evidence="3" id="KW-0732">Signal</keyword>
<proteinExistence type="inferred from homology"/>
<comment type="similarity">
    <text evidence="1">Belongs to the membrane fusion protein (MFP) (TC 8.A.1) family.</text>
</comment>
<dbReference type="OrthoDB" id="9768185at2"/>
<keyword evidence="8" id="KW-1185">Reference proteome</keyword>
<dbReference type="EMBL" id="NIOF01000016">
    <property type="protein sequence ID" value="OWQ84416.1"/>
    <property type="molecule type" value="Genomic_DNA"/>
</dbReference>
<evidence type="ECO:0000313" key="7">
    <source>
        <dbReference type="EMBL" id="OWQ84416.1"/>
    </source>
</evidence>
<dbReference type="PANTHER" id="PTHR30097">
    <property type="entry name" value="CATION EFFLUX SYSTEM PROTEIN CUSB"/>
    <property type="match status" value="1"/>
</dbReference>
<dbReference type="InterPro" id="IPR058792">
    <property type="entry name" value="Beta-barrel_RND_2"/>
</dbReference>
<protein>
    <submittedName>
        <fullName evidence="7">Efflux transporter periplasmic adaptor subunit</fullName>
    </submittedName>
</protein>
<comment type="caution">
    <text evidence="7">The sequence shown here is derived from an EMBL/GenBank/DDBJ whole genome shotgun (WGS) entry which is preliminary data.</text>
</comment>
<evidence type="ECO:0000259" key="6">
    <source>
        <dbReference type="Pfam" id="PF25975"/>
    </source>
</evidence>
<feature type="domain" description="CzcB-like C-terminal circularly permuted SH3-like" evidence="6">
    <location>
        <begin position="320"/>
        <end position="373"/>
    </location>
</feature>
<dbReference type="AlphaFoldDB" id="A0A246IW66"/>
<gene>
    <name evidence="7" type="ORF">CDN99_24280</name>
</gene>
<sequence>MRTSARRRHAWPCLLIPCLLALGACDGTDAGAGANPAAAAAAATTLGHDGAVVIVPERSPLRDRVIVAAVPSRKVEQPITAPGTVEALPDHLARITPPVSGRVERLQRALGDEVRAGDALFTLDSADVSAAQGDAAKARAAALQSRRDLDRQRLLFDADITPRKDLEAAQLAQAQSDSDLRTAQAKLAQLGASDATGRRLVVRAPVSGRLIEMSVAQGGYWNDINAPLMTIADLRSVSITAAVPEKDLAQVFVGQKARVLLNAYPDAPREGTVRYIGEVLDPETRTVKVRLILENADGRLRPGMFAKVLFSGPSHEAPVVPATALLQSGLFTRVFVEVGPHRYQPRQVTVGASLGDGVEVLTGLRAGERVVIREGVLLND</sequence>
<dbReference type="PROSITE" id="PS51257">
    <property type="entry name" value="PROKAR_LIPOPROTEIN"/>
    <property type="match status" value="1"/>
</dbReference>
<dbReference type="Proteomes" id="UP000197468">
    <property type="component" value="Unassembled WGS sequence"/>
</dbReference>
<dbReference type="PANTHER" id="PTHR30097:SF4">
    <property type="entry name" value="SLR6042 PROTEIN"/>
    <property type="match status" value="1"/>
</dbReference>
<dbReference type="InterPro" id="IPR058647">
    <property type="entry name" value="BSH_CzcB-like"/>
</dbReference>
<dbReference type="InterPro" id="IPR058649">
    <property type="entry name" value="CzcB_C"/>
</dbReference>
<dbReference type="GO" id="GO:0015679">
    <property type="term" value="P:plasma membrane copper ion transport"/>
    <property type="evidence" value="ECO:0007669"/>
    <property type="project" value="TreeGrafter"/>
</dbReference>
<dbReference type="InterPro" id="IPR006143">
    <property type="entry name" value="RND_pump_MFP"/>
</dbReference>
<evidence type="ECO:0000256" key="1">
    <source>
        <dbReference type="ARBA" id="ARBA00009477"/>
    </source>
</evidence>
<evidence type="ECO:0000256" key="3">
    <source>
        <dbReference type="SAM" id="SignalP"/>
    </source>
</evidence>
<dbReference type="FunFam" id="2.40.30.170:FF:000010">
    <property type="entry name" value="Efflux RND transporter periplasmic adaptor subunit"/>
    <property type="match status" value="1"/>
</dbReference>
<dbReference type="GO" id="GO:0030313">
    <property type="term" value="C:cell envelope"/>
    <property type="evidence" value="ECO:0007669"/>
    <property type="project" value="TreeGrafter"/>
</dbReference>
<dbReference type="SUPFAM" id="SSF111369">
    <property type="entry name" value="HlyD-like secretion proteins"/>
    <property type="match status" value="1"/>
</dbReference>
<feature type="chain" id="PRO_5013054921" evidence="3">
    <location>
        <begin position="24"/>
        <end position="380"/>
    </location>
</feature>
<reference evidence="7 8" key="1">
    <citation type="journal article" date="2008" name="Int. J. Syst. Evol. Microbiol.">
        <title>Description of Roseateles aquatilis sp. nov. and Roseateles terrae sp. nov., in the class Betaproteobacteria, and emended description of the genus Roseateles.</title>
        <authorList>
            <person name="Gomila M."/>
            <person name="Bowien B."/>
            <person name="Falsen E."/>
            <person name="Moore E.R."/>
            <person name="Lalucat J."/>
        </authorList>
    </citation>
    <scope>NUCLEOTIDE SEQUENCE [LARGE SCALE GENOMIC DNA]</scope>
    <source>
        <strain evidence="7 8">CCUG 48205</strain>
    </source>
</reference>
<dbReference type="GO" id="GO:0022857">
    <property type="term" value="F:transmembrane transporter activity"/>
    <property type="evidence" value="ECO:0007669"/>
    <property type="project" value="InterPro"/>
</dbReference>
<evidence type="ECO:0000313" key="8">
    <source>
        <dbReference type="Proteomes" id="UP000197468"/>
    </source>
</evidence>
<dbReference type="Gene3D" id="2.40.30.170">
    <property type="match status" value="1"/>
</dbReference>
<dbReference type="NCBIfam" id="TIGR01730">
    <property type="entry name" value="RND_mfp"/>
    <property type="match status" value="1"/>
</dbReference>
<evidence type="ECO:0000256" key="2">
    <source>
        <dbReference type="ARBA" id="ARBA00022448"/>
    </source>
</evidence>
<feature type="signal peptide" evidence="3">
    <location>
        <begin position="1"/>
        <end position="23"/>
    </location>
</feature>
<dbReference type="GO" id="GO:0016020">
    <property type="term" value="C:membrane"/>
    <property type="evidence" value="ECO:0007669"/>
    <property type="project" value="InterPro"/>
</dbReference>
<evidence type="ECO:0000259" key="5">
    <source>
        <dbReference type="Pfam" id="PF25973"/>
    </source>
</evidence>
<dbReference type="Gene3D" id="1.10.287.470">
    <property type="entry name" value="Helix hairpin bin"/>
    <property type="match status" value="1"/>
</dbReference>
<feature type="domain" description="CusB-like beta-barrel" evidence="4">
    <location>
        <begin position="239"/>
        <end position="312"/>
    </location>
</feature>
<dbReference type="GO" id="GO:0060003">
    <property type="term" value="P:copper ion export"/>
    <property type="evidence" value="ECO:0007669"/>
    <property type="project" value="TreeGrafter"/>
</dbReference>
<dbReference type="RefSeq" id="WP_088387671.1">
    <property type="nucleotide sequence ID" value="NZ_NIOF01000016.1"/>
</dbReference>
<dbReference type="Pfam" id="PF25954">
    <property type="entry name" value="Beta-barrel_RND_2"/>
    <property type="match status" value="1"/>
</dbReference>
<dbReference type="Pfam" id="PF25975">
    <property type="entry name" value="CzcB_C"/>
    <property type="match status" value="1"/>
</dbReference>
<evidence type="ECO:0000259" key="4">
    <source>
        <dbReference type="Pfam" id="PF25954"/>
    </source>
</evidence>
<dbReference type="InterPro" id="IPR051909">
    <property type="entry name" value="MFP_Cation_Efflux"/>
</dbReference>
<name>A0A246IW66_9BURK</name>
<dbReference type="Gene3D" id="2.40.50.100">
    <property type="match status" value="1"/>
</dbReference>